<dbReference type="PANTHER" id="PTHR43364:SF4">
    <property type="entry name" value="NAD(P)-LINKED OXIDOREDUCTASE SUPERFAMILY PROTEIN"/>
    <property type="match status" value="1"/>
</dbReference>
<dbReference type="InterPro" id="IPR036812">
    <property type="entry name" value="NAD(P)_OxRdtase_dom_sf"/>
</dbReference>
<dbReference type="CDD" id="cd19088">
    <property type="entry name" value="AKR_AKR13B1"/>
    <property type="match status" value="1"/>
</dbReference>
<dbReference type="SUPFAM" id="SSF51430">
    <property type="entry name" value="NAD(P)-linked oxidoreductase"/>
    <property type="match status" value="1"/>
</dbReference>
<dbReference type="InterPro" id="IPR020471">
    <property type="entry name" value="AKR"/>
</dbReference>
<sequence length="295" mass="30531">MTALEPAAPGGTADLAGRPVARIGYGAMQLERSTASHADRLAVLRQAVDGGVNHIDTAQFYGAGVCNGLIREALAPYPDTLVIVTKVGADNDQDGSLVLRQRPEELRAQVEANLSALGVDRLDVVNLRRGDAPPGLIAEGDQIVDIDSQLAELSALRDAGKIGGIGLSHVSADQLRHALPAGIVCVQNGYSVLDRSGEPVLELCREHGVAWVPFFPLGSAFQLGWDVTGNPVVTGIAADLGVTAAQVALAWLLAHHEGTLLIPGTASSAHLAENLAVGDVRLPADAIAALDRIGG</sequence>
<dbReference type="Gene3D" id="3.20.20.100">
    <property type="entry name" value="NADP-dependent oxidoreductase domain"/>
    <property type="match status" value="1"/>
</dbReference>
<dbReference type="Proteomes" id="UP001500689">
    <property type="component" value="Unassembled WGS sequence"/>
</dbReference>
<dbReference type="InterPro" id="IPR050523">
    <property type="entry name" value="AKR_Detox_Biosynth"/>
</dbReference>
<evidence type="ECO:0000313" key="4">
    <source>
        <dbReference type="Proteomes" id="UP001500689"/>
    </source>
</evidence>
<accession>A0ABP6WVB2</accession>
<proteinExistence type="predicted"/>
<keyword evidence="4" id="KW-1185">Reference proteome</keyword>
<evidence type="ECO:0000313" key="3">
    <source>
        <dbReference type="EMBL" id="GAA3557213.1"/>
    </source>
</evidence>
<dbReference type="RefSeq" id="WP_344863067.1">
    <property type="nucleotide sequence ID" value="NZ_BAAAZN010000009.1"/>
</dbReference>
<feature type="domain" description="NADP-dependent oxidoreductase" evidence="2">
    <location>
        <begin position="22"/>
        <end position="293"/>
    </location>
</feature>
<dbReference type="InterPro" id="IPR023210">
    <property type="entry name" value="NADP_OxRdtase_dom"/>
</dbReference>
<organism evidence="3 4">
    <name type="scientific">Amycolatopsis ultiminotia</name>
    <dbReference type="NCBI Taxonomy" id="543629"/>
    <lineage>
        <taxon>Bacteria</taxon>
        <taxon>Bacillati</taxon>
        <taxon>Actinomycetota</taxon>
        <taxon>Actinomycetes</taxon>
        <taxon>Pseudonocardiales</taxon>
        <taxon>Pseudonocardiaceae</taxon>
        <taxon>Amycolatopsis</taxon>
    </lineage>
</organism>
<keyword evidence="1" id="KW-0560">Oxidoreductase</keyword>
<name>A0ABP6WVB2_9PSEU</name>
<protein>
    <submittedName>
        <fullName evidence="3">Aldo/keto reductase</fullName>
    </submittedName>
</protein>
<dbReference type="Pfam" id="PF00248">
    <property type="entry name" value="Aldo_ket_red"/>
    <property type="match status" value="1"/>
</dbReference>
<comment type="caution">
    <text evidence="3">The sequence shown here is derived from an EMBL/GenBank/DDBJ whole genome shotgun (WGS) entry which is preliminary data.</text>
</comment>
<evidence type="ECO:0000259" key="2">
    <source>
        <dbReference type="Pfam" id="PF00248"/>
    </source>
</evidence>
<dbReference type="EMBL" id="BAAAZN010000009">
    <property type="protein sequence ID" value="GAA3557213.1"/>
    <property type="molecule type" value="Genomic_DNA"/>
</dbReference>
<reference evidence="4" key="1">
    <citation type="journal article" date="2019" name="Int. J. Syst. Evol. Microbiol.">
        <title>The Global Catalogue of Microorganisms (GCM) 10K type strain sequencing project: providing services to taxonomists for standard genome sequencing and annotation.</title>
        <authorList>
            <consortium name="The Broad Institute Genomics Platform"/>
            <consortium name="The Broad Institute Genome Sequencing Center for Infectious Disease"/>
            <person name="Wu L."/>
            <person name="Ma J."/>
        </authorList>
    </citation>
    <scope>NUCLEOTIDE SEQUENCE [LARGE SCALE GENOMIC DNA]</scope>
    <source>
        <strain evidence="4">JCM 16898</strain>
    </source>
</reference>
<dbReference type="PRINTS" id="PR00069">
    <property type="entry name" value="ALDKETRDTASE"/>
</dbReference>
<gene>
    <name evidence="3" type="ORF">GCM10022222_46090</name>
</gene>
<dbReference type="PANTHER" id="PTHR43364">
    <property type="entry name" value="NADH-SPECIFIC METHYLGLYOXAL REDUCTASE-RELATED"/>
    <property type="match status" value="1"/>
</dbReference>
<evidence type="ECO:0000256" key="1">
    <source>
        <dbReference type="ARBA" id="ARBA00023002"/>
    </source>
</evidence>